<keyword evidence="14" id="KW-1185">Reference proteome</keyword>
<evidence type="ECO:0000256" key="11">
    <source>
        <dbReference type="PROSITE-ProRule" id="PRU10111"/>
    </source>
</evidence>
<dbReference type="HAMAP" id="MF_00595">
    <property type="entry name" value="PEPcase_type1"/>
    <property type="match status" value="1"/>
</dbReference>
<comment type="function">
    <text evidence="2 10">Forms oxaloacetate, a four-carbon dicarboxylic acid source for the tricarboxylic acid cycle.</text>
</comment>
<dbReference type="GO" id="GO:0005829">
    <property type="term" value="C:cytosol"/>
    <property type="evidence" value="ECO:0007669"/>
    <property type="project" value="TreeGrafter"/>
</dbReference>
<proteinExistence type="inferred from homology"/>
<gene>
    <name evidence="10" type="primary">ppc</name>
    <name evidence="13" type="ORF">CR938_01720</name>
</gene>
<dbReference type="NCBIfam" id="NF000584">
    <property type="entry name" value="PRK00009.1"/>
    <property type="match status" value="1"/>
</dbReference>
<dbReference type="GO" id="GO:0008964">
    <property type="term" value="F:phosphoenolpyruvate carboxylase activity"/>
    <property type="evidence" value="ECO:0007669"/>
    <property type="project" value="UniProtKB-UniRule"/>
</dbReference>
<evidence type="ECO:0000256" key="2">
    <source>
        <dbReference type="ARBA" id="ARBA00003670"/>
    </source>
</evidence>
<evidence type="ECO:0000313" key="14">
    <source>
        <dbReference type="Proteomes" id="UP000717981"/>
    </source>
</evidence>
<evidence type="ECO:0000256" key="10">
    <source>
        <dbReference type="HAMAP-Rule" id="MF_00595"/>
    </source>
</evidence>
<keyword evidence="8 10" id="KW-0120">Carbon dioxide fixation</keyword>
<accession>A0A921P221</accession>
<dbReference type="PANTHER" id="PTHR30523:SF6">
    <property type="entry name" value="PHOSPHOENOLPYRUVATE CARBOXYLASE"/>
    <property type="match status" value="1"/>
</dbReference>
<dbReference type="RefSeq" id="WP_162123351.1">
    <property type="nucleotide sequence ID" value="NZ_PDWK01000004.1"/>
</dbReference>
<dbReference type="EMBL" id="PDWK01000004">
    <property type="protein sequence ID" value="KAF1690599.1"/>
    <property type="molecule type" value="Genomic_DNA"/>
</dbReference>
<evidence type="ECO:0000256" key="7">
    <source>
        <dbReference type="ARBA" id="ARBA00023239"/>
    </source>
</evidence>
<comment type="cofactor">
    <cofactor evidence="1 10">
        <name>Mg(2+)</name>
        <dbReference type="ChEBI" id="CHEBI:18420"/>
    </cofactor>
</comment>
<protein>
    <recommendedName>
        <fullName evidence="5 10">Phosphoenolpyruvate carboxylase</fullName>
        <shortName evidence="10">PEPC</shortName>
        <shortName evidence="10">PEPCase</shortName>
        <ecNumber evidence="4 10">4.1.1.31</ecNumber>
    </recommendedName>
</protein>
<dbReference type="Gene3D" id="1.20.1440.90">
    <property type="entry name" value="Phosphoenolpyruvate/pyruvate domain"/>
    <property type="match status" value="1"/>
</dbReference>
<evidence type="ECO:0000256" key="9">
    <source>
        <dbReference type="ARBA" id="ARBA00048995"/>
    </source>
</evidence>
<evidence type="ECO:0000256" key="1">
    <source>
        <dbReference type="ARBA" id="ARBA00001946"/>
    </source>
</evidence>
<comment type="subunit">
    <text evidence="10">Homotetramer.</text>
</comment>
<evidence type="ECO:0000256" key="6">
    <source>
        <dbReference type="ARBA" id="ARBA00022842"/>
    </source>
</evidence>
<dbReference type="GO" id="GO:0006099">
    <property type="term" value="P:tricarboxylic acid cycle"/>
    <property type="evidence" value="ECO:0007669"/>
    <property type="project" value="InterPro"/>
</dbReference>
<dbReference type="AlphaFoldDB" id="A0A921P221"/>
<dbReference type="GO" id="GO:0006107">
    <property type="term" value="P:oxaloacetate metabolic process"/>
    <property type="evidence" value="ECO:0007669"/>
    <property type="project" value="UniProtKB-UniRule"/>
</dbReference>
<evidence type="ECO:0000256" key="5">
    <source>
        <dbReference type="ARBA" id="ARBA00022419"/>
    </source>
</evidence>
<keyword evidence="7 10" id="KW-0456">Lyase</keyword>
<organism evidence="13 14">
    <name type="scientific">Pseudoxanthomonas taiwanensis</name>
    <dbReference type="NCBI Taxonomy" id="176598"/>
    <lineage>
        <taxon>Bacteria</taxon>
        <taxon>Pseudomonadati</taxon>
        <taxon>Pseudomonadota</taxon>
        <taxon>Gammaproteobacteria</taxon>
        <taxon>Lysobacterales</taxon>
        <taxon>Lysobacteraceae</taxon>
        <taxon>Pseudoxanthomonas</taxon>
    </lineage>
</organism>
<reference evidence="13" key="1">
    <citation type="submission" date="2017-10" db="EMBL/GenBank/DDBJ databases">
        <title>Whole genome sequencing of members of genus Pseudoxanthomonas.</title>
        <authorList>
            <person name="Kumar S."/>
            <person name="Bansal K."/>
            <person name="Kaur A."/>
            <person name="Patil P."/>
            <person name="Sharma S."/>
            <person name="Patil P.B."/>
        </authorList>
    </citation>
    <scope>NUCLEOTIDE SEQUENCE</scope>
    <source>
        <strain evidence="13">DSM 22914</strain>
    </source>
</reference>
<dbReference type="PROSITE" id="PS00781">
    <property type="entry name" value="PEPCASE_1"/>
    <property type="match status" value="1"/>
</dbReference>
<dbReference type="PRINTS" id="PR00150">
    <property type="entry name" value="PEPCARBXLASE"/>
</dbReference>
<dbReference type="InterPro" id="IPR033129">
    <property type="entry name" value="PEPCASE_His_AS"/>
</dbReference>
<dbReference type="OrthoDB" id="9768133at2"/>
<dbReference type="InterPro" id="IPR015813">
    <property type="entry name" value="Pyrv/PenolPyrv_kinase-like_dom"/>
</dbReference>
<dbReference type="GO" id="GO:0015977">
    <property type="term" value="P:carbon fixation"/>
    <property type="evidence" value="ECO:0007669"/>
    <property type="project" value="UniProtKB-UniRule"/>
</dbReference>
<evidence type="ECO:0000256" key="8">
    <source>
        <dbReference type="ARBA" id="ARBA00023300"/>
    </source>
</evidence>
<dbReference type="SUPFAM" id="SSF51621">
    <property type="entry name" value="Phosphoenolpyruvate/pyruvate domain"/>
    <property type="match status" value="1"/>
</dbReference>
<name>A0A921P221_9GAMM</name>
<feature type="active site" evidence="10 12">
    <location>
        <position position="569"/>
    </location>
</feature>
<evidence type="ECO:0000313" key="13">
    <source>
        <dbReference type="EMBL" id="KAF1690599.1"/>
    </source>
</evidence>
<dbReference type="InterPro" id="IPR021135">
    <property type="entry name" value="PEP_COase"/>
</dbReference>
<comment type="similarity">
    <text evidence="3 10">Belongs to the PEPCase type 1 family.</text>
</comment>
<evidence type="ECO:0000256" key="4">
    <source>
        <dbReference type="ARBA" id="ARBA00012305"/>
    </source>
</evidence>
<comment type="caution">
    <text evidence="13">The sequence shown here is derived from an EMBL/GenBank/DDBJ whole genome shotgun (WGS) entry which is preliminary data.</text>
</comment>
<dbReference type="Pfam" id="PF00311">
    <property type="entry name" value="PEPcase"/>
    <property type="match status" value="1"/>
</dbReference>
<dbReference type="PANTHER" id="PTHR30523">
    <property type="entry name" value="PHOSPHOENOLPYRUVATE CARBOXYLASE"/>
    <property type="match status" value="1"/>
</dbReference>
<dbReference type="InterPro" id="IPR022805">
    <property type="entry name" value="PEP_COase_bac/pln-type"/>
</dbReference>
<comment type="catalytic activity">
    <reaction evidence="9 10">
        <text>oxaloacetate + phosphate = phosphoenolpyruvate + hydrogencarbonate</text>
        <dbReference type="Rhea" id="RHEA:28370"/>
        <dbReference type="ChEBI" id="CHEBI:16452"/>
        <dbReference type="ChEBI" id="CHEBI:17544"/>
        <dbReference type="ChEBI" id="CHEBI:43474"/>
        <dbReference type="ChEBI" id="CHEBI:58702"/>
        <dbReference type="EC" id="4.1.1.31"/>
    </reaction>
</comment>
<sequence>MNAPRNLEFAPPDLPLRDDVRRLGALVGRMLAEQQSPAFLEEVERVRTTAIARRQNGEGIDKLAALLDGLPPQHALALIRAFSTYFQVVNIAERVHRIRRRRDYQRKGGARPQPDSLLDALQRLRQAGVDAAEVRDWLERIDVEPVFTAHPTEAVRRALLEKEQIMVAALIDGLDGQRTPGEQAADTARFRMALTSAWQTADSSPVRPTVDDEREHVGFYLTEVLYRVIPVFYESLEEALGQTFGIATELPRMVRFGTWVGGDMDGNPNVDAGTIRATLEAQRRAILGRYAGELQQLARVLTQSIGVVGVDRQVLERLEHYRALLPEAAAAARPRHADMPYRLLLDLMRARLQATLDDRPEGYAGPEEFAADVDLIRRSLEHNRGIHAGWFPVRRLVWRLRTFGFHLARLDVRQESGVHARAIAAALGDTQWEAHDPAAQACVLAPFAGGESVLPQVEEEGNRRLDAVFAALAEARRRHGPDALGAYIISMARSRADVLAGLAPAPRGGLGDGDGRVPLDVAPLFETVDDLRHGPDTLRDLLADPVYRQHLAARGDMQMVMLGYSDSGKDGGIAASRWSLQRAQVELLQVAREAGVRLTFFHGRGGSLSRGGSKTTRAVDASPRGSVDGRLRVTEQGEAIHRKYGIRALALRSLEQATGAVLVSSIRPRPPEPREELWRRVMDTVAEASSRAYRDFVGAPRFMDYFRGATPIDVIERMTLGSRPSRRLGEDAALSNLRAIPWVFAWSQARAVIPGWFGVGSGLQAGVQAFGEDVLREMARDWPFFRTFLDDVSMVLAKGDMGIAEVFSRLAGEELHAAFFPRIQHEHRLTVDWVLRISGAAFLLEHDQRLALSIRLRNPYVDPISVLQVDLLRRWRASGREDGALLQALVAAVNGVSQGVQNTG</sequence>
<dbReference type="Proteomes" id="UP000717981">
    <property type="component" value="Unassembled WGS sequence"/>
</dbReference>
<dbReference type="GO" id="GO:0000287">
    <property type="term" value="F:magnesium ion binding"/>
    <property type="evidence" value="ECO:0007669"/>
    <property type="project" value="UniProtKB-UniRule"/>
</dbReference>
<dbReference type="PROSITE" id="PS00393">
    <property type="entry name" value="PEPCASE_2"/>
    <property type="match status" value="1"/>
</dbReference>
<evidence type="ECO:0000256" key="12">
    <source>
        <dbReference type="PROSITE-ProRule" id="PRU10112"/>
    </source>
</evidence>
<feature type="active site" evidence="10 11">
    <location>
        <position position="150"/>
    </location>
</feature>
<evidence type="ECO:0000256" key="3">
    <source>
        <dbReference type="ARBA" id="ARBA00008346"/>
    </source>
</evidence>
<dbReference type="EC" id="4.1.1.31" evidence="4 10"/>
<keyword evidence="6 10" id="KW-0460">Magnesium</keyword>
<dbReference type="InterPro" id="IPR018129">
    <property type="entry name" value="PEP_COase_Lys_AS"/>
</dbReference>